<reference evidence="2 3" key="1">
    <citation type="submission" date="2010-05" db="EMBL/GenBank/DDBJ databases">
        <authorList>
            <person name="Muzny D."/>
            <person name="Qin X."/>
            <person name="Buhay C."/>
            <person name="Dugan-Rocha S."/>
            <person name="Ding Y."/>
            <person name="Chen G."/>
            <person name="Hawes A."/>
            <person name="Holder M."/>
            <person name="Jhangiani S."/>
            <person name="Johnson A."/>
            <person name="Khan Z."/>
            <person name="Li Z."/>
            <person name="Liu W."/>
            <person name="Liu X."/>
            <person name="Perez L."/>
            <person name="Shen H."/>
            <person name="Wang Q."/>
            <person name="Watt J."/>
            <person name="Xi L."/>
            <person name="Xin Y."/>
            <person name="Zhou J."/>
            <person name="Deng J."/>
            <person name="Jiang H."/>
            <person name="Liu Y."/>
            <person name="Qu J."/>
            <person name="Song X.-Z."/>
            <person name="Zhang L."/>
            <person name="Villasana D."/>
            <person name="Johnson A."/>
            <person name="Liu J."/>
            <person name="Liyanage D."/>
            <person name="Lorensuhewa L."/>
            <person name="Robinson T."/>
            <person name="Song A."/>
            <person name="Song B.-B."/>
            <person name="Dinh H."/>
            <person name="Thornton R."/>
            <person name="Coyle M."/>
            <person name="Francisco L."/>
            <person name="Jackson L."/>
            <person name="Javaid M."/>
            <person name="Korchina V."/>
            <person name="Kovar C."/>
            <person name="Mata R."/>
            <person name="Mathew T."/>
            <person name="Ngo R."/>
            <person name="Nguyen L."/>
            <person name="Nguyen N."/>
            <person name="Okwuonu G."/>
            <person name="Ongeri F."/>
            <person name="Pham C."/>
            <person name="Simmons D."/>
            <person name="Wilczek-Boney K."/>
            <person name="Hale W."/>
            <person name="Jakkamsetti A."/>
            <person name="Pham P."/>
            <person name="Ruth R."/>
            <person name="San Lucas F."/>
            <person name="Warren J."/>
            <person name="Zhang J."/>
            <person name="Zhao Z."/>
            <person name="Zhou C."/>
            <person name="Zhu D."/>
            <person name="Lee S."/>
            <person name="Bess C."/>
            <person name="Blankenburg K."/>
            <person name="Forbes L."/>
            <person name="Fu Q."/>
            <person name="Gubbala S."/>
            <person name="Hirani K."/>
            <person name="Jayaseelan J.C."/>
            <person name="Lara F."/>
            <person name="Munidasa M."/>
            <person name="Palculict T."/>
            <person name="Patil S."/>
            <person name="Pu L.-L."/>
            <person name="Saada N."/>
            <person name="Tang L."/>
            <person name="Weissenberger G."/>
            <person name="Zhu Y."/>
            <person name="Hemphill L."/>
            <person name="Shang Y."/>
            <person name="Youmans B."/>
            <person name="Ayvaz T."/>
            <person name="Ross M."/>
            <person name="Santibanez J."/>
            <person name="Aqrawi P."/>
            <person name="Gross S."/>
            <person name="Joshi V."/>
            <person name="Fowler G."/>
            <person name="Nazareth L."/>
            <person name="Reid J."/>
            <person name="Worley K."/>
            <person name="Petrosino J."/>
            <person name="Highlander S."/>
            <person name="Gibbs R."/>
        </authorList>
    </citation>
    <scope>NUCLEOTIDE SEQUENCE [LARGE SCALE GENOMIC DNA]</scope>
    <source>
        <strain evidence="2 3">MN8</strain>
    </source>
</reference>
<dbReference type="RefSeq" id="WP_001121116.1">
    <property type="nucleotide sequence ID" value="NZ_CM000952.1"/>
</dbReference>
<evidence type="ECO:0000259" key="1">
    <source>
        <dbReference type="Pfam" id="PF13443"/>
    </source>
</evidence>
<dbReference type="Gene3D" id="1.10.260.40">
    <property type="entry name" value="lambda repressor-like DNA-binding domains"/>
    <property type="match status" value="1"/>
</dbReference>
<evidence type="ECO:0000313" key="3">
    <source>
        <dbReference type="Proteomes" id="UP000003455"/>
    </source>
</evidence>
<dbReference type="AlphaFoldDB" id="A0A0E1X965"/>
<evidence type="ECO:0000313" key="2">
    <source>
        <dbReference type="EMBL" id="EFH95919.1"/>
    </source>
</evidence>
<dbReference type="Pfam" id="PF13443">
    <property type="entry name" value="HTH_26"/>
    <property type="match status" value="1"/>
</dbReference>
<protein>
    <recommendedName>
        <fullName evidence="1">HTH cro/C1-type domain-containing protein</fullName>
    </recommendedName>
</protein>
<organism evidence="2 3">
    <name type="scientific">Staphylococcus aureus subsp. aureus MN8</name>
    <dbReference type="NCBI Taxonomy" id="548470"/>
    <lineage>
        <taxon>Bacteria</taxon>
        <taxon>Bacillati</taxon>
        <taxon>Bacillota</taxon>
        <taxon>Bacilli</taxon>
        <taxon>Bacillales</taxon>
        <taxon>Staphylococcaceae</taxon>
        <taxon>Staphylococcus</taxon>
    </lineage>
</organism>
<comment type="caution">
    <text evidence="2">The sequence shown here is derived from an EMBL/GenBank/DDBJ whole genome shotgun (WGS) entry which is preliminary data.</text>
</comment>
<name>A0A0E1X965_STAAU</name>
<dbReference type="SUPFAM" id="SSF47413">
    <property type="entry name" value="lambda repressor-like DNA-binding domains"/>
    <property type="match status" value="1"/>
</dbReference>
<feature type="domain" description="HTH cro/C1-type" evidence="1">
    <location>
        <begin position="8"/>
        <end position="61"/>
    </location>
</feature>
<dbReference type="Proteomes" id="UP000003455">
    <property type="component" value="Chromosome"/>
</dbReference>
<dbReference type="HOGENOM" id="CLU_186789_1_0_9"/>
<proteinExistence type="predicted"/>
<gene>
    <name evidence="2" type="ORF">HMPREF0769_11302</name>
</gene>
<dbReference type="GO" id="GO:0003677">
    <property type="term" value="F:DNA binding"/>
    <property type="evidence" value="ECO:0007669"/>
    <property type="project" value="InterPro"/>
</dbReference>
<dbReference type="EMBL" id="ACJA02000002">
    <property type="protein sequence ID" value="EFH95919.1"/>
    <property type="molecule type" value="Genomic_DNA"/>
</dbReference>
<sequence length="78" mass="8987">MPIDTKLLKSKMALKEHNIKTLSEEIGVNRDTLSNMIHGRTKPSYPVINGIYFALELTPQEGRDIFFNEDLRKKKVLT</sequence>
<dbReference type="InterPro" id="IPR010982">
    <property type="entry name" value="Lambda_DNA-bd_dom_sf"/>
</dbReference>
<dbReference type="InterPro" id="IPR001387">
    <property type="entry name" value="Cro/C1-type_HTH"/>
</dbReference>
<accession>A0A0E1X965</accession>
<dbReference type="CDD" id="cd00093">
    <property type="entry name" value="HTH_XRE"/>
    <property type="match status" value="1"/>
</dbReference>